<keyword evidence="2" id="KW-0813">Transport</keyword>
<dbReference type="InterPro" id="IPR001127">
    <property type="entry name" value="PTS_EIIA_1_perm"/>
</dbReference>
<dbReference type="GO" id="GO:0009401">
    <property type="term" value="P:phosphoenolpyruvate-dependent sugar phosphotransferase system"/>
    <property type="evidence" value="ECO:0007669"/>
    <property type="project" value="UniProtKB-KW"/>
</dbReference>
<dbReference type="Pfam" id="PF00358">
    <property type="entry name" value="PTS_EIIA_1"/>
    <property type="match status" value="1"/>
</dbReference>
<evidence type="ECO:0000256" key="5">
    <source>
        <dbReference type="ARBA" id="ARBA00022683"/>
    </source>
</evidence>
<dbReference type="Proteomes" id="UP000304912">
    <property type="component" value="Chromosome"/>
</dbReference>
<evidence type="ECO:0000259" key="11">
    <source>
        <dbReference type="PROSITE" id="PS51093"/>
    </source>
</evidence>
<dbReference type="InterPro" id="IPR011055">
    <property type="entry name" value="Dup_hybrid_motif"/>
</dbReference>
<name>A0A5B7YF06_9ALTE</name>
<keyword evidence="4" id="KW-0808">Transferase</keyword>
<sequence>MSASSRLIEIPSPVSGKLCTDTHKSAMYQALFEGSVILNVTGSQLFAPFDGYLSHIDKLNYSLRFTCSNGLQFWFRIGEEAGSLHAQGCDVAHAVGKKVKKGTQLMQFNPTLLKQGGTLTAMIIVVNGAKLKRIDIKKARQYLALEDSLFTLEI</sequence>
<protein>
    <recommendedName>
        <fullName evidence="7">PTS system glucose-specific EIIA component</fullName>
    </recommendedName>
    <alternativeName>
        <fullName evidence="10">EIIA-Glc</fullName>
    </alternativeName>
    <alternativeName>
        <fullName evidence="9">EIII-Glc</fullName>
    </alternativeName>
    <alternativeName>
        <fullName evidence="8">Glucose-specific phosphotransferase enzyme IIA component</fullName>
    </alternativeName>
</protein>
<evidence type="ECO:0000256" key="9">
    <source>
        <dbReference type="ARBA" id="ARBA00042526"/>
    </source>
</evidence>
<keyword evidence="3 12" id="KW-0762">Sugar transport</keyword>
<evidence type="ECO:0000313" key="12">
    <source>
        <dbReference type="EMBL" id="QCZ93886.1"/>
    </source>
</evidence>
<keyword evidence="6" id="KW-0418">Kinase</keyword>
<dbReference type="GO" id="GO:0016301">
    <property type="term" value="F:kinase activity"/>
    <property type="evidence" value="ECO:0007669"/>
    <property type="project" value="UniProtKB-KW"/>
</dbReference>
<comment type="subcellular location">
    <subcellularLocation>
        <location evidence="1">Cytoplasm</location>
    </subcellularLocation>
</comment>
<proteinExistence type="predicted"/>
<dbReference type="OrthoDB" id="6387242at2"/>
<evidence type="ECO:0000313" key="13">
    <source>
        <dbReference type="Proteomes" id="UP000304912"/>
    </source>
</evidence>
<accession>A0A5B7YF06</accession>
<dbReference type="PANTHER" id="PTHR45008">
    <property type="entry name" value="PTS SYSTEM GLUCOSE-SPECIFIC EIIA COMPONENT"/>
    <property type="match status" value="1"/>
</dbReference>
<dbReference type="PANTHER" id="PTHR45008:SF1">
    <property type="entry name" value="PTS SYSTEM GLUCOSE-SPECIFIC EIIA COMPONENT"/>
    <property type="match status" value="1"/>
</dbReference>
<evidence type="ECO:0000256" key="4">
    <source>
        <dbReference type="ARBA" id="ARBA00022679"/>
    </source>
</evidence>
<evidence type="ECO:0000256" key="7">
    <source>
        <dbReference type="ARBA" id="ARBA00039163"/>
    </source>
</evidence>
<gene>
    <name evidence="12" type="ORF">FBQ74_10490</name>
</gene>
<dbReference type="KEGG" id="salk:FBQ74_10490"/>
<dbReference type="SUPFAM" id="SSF51261">
    <property type="entry name" value="Duplicated hybrid motif"/>
    <property type="match status" value="1"/>
</dbReference>
<dbReference type="PROSITE" id="PS51093">
    <property type="entry name" value="PTS_EIIA_TYPE_1"/>
    <property type="match status" value="1"/>
</dbReference>
<evidence type="ECO:0000256" key="2">
    <source>
        <dbReference type="ARBA" id="ARBA00022448"/>
    </source>
</evidence>
<evidence type="ECO:0000256" key="3">
    <source>
        <dbReference type="ARBA" id="ARBA00022597"/>
    </source>
</evidence>
<evidence type="ECO:0000256" key="1">
    <source>
        <dbReference type="ARBA" id="ARBA00004496"/>
    </source>
</evidence>
<keyword evidence="13" id="KW-1185">Reference proteome</keyword>
<feature type="domain" description="PTS EIIA type-1" evidence="11">
    <location>
        <begin position="21"/>
        <end position="128"/>
    </location>
</feature>
<dbReference type="Gene3D" id="2.70.70.10">
    <property type="entry name" value="Glucose Permease (Domain IIA)"/>
    <property type="match status" value="1"/>
</dbReference>
<dbReference type="EMBL" id="CP039852">
    <property type="protein sequence ID" value="QCZ93886.1"/>
    <property type="molecule type" value="Genomic_DNA"/>
</dbReference>
<evidence type="ECO:0000256" key="8">
    <source>
        <dbReference type="ARBA" id="ARBA00042296"/>
    </source>
</evidence>
<dbReference type="InterPro" id="IPR050890">
    <property type="entry name" value="PTS_EIIA_component"/>
</dbReference>
<dbReference type="RefSeq" id="WP_139756628.1">
    <property type="nucleotide sequence ID" value="NZ_CP039852.1"/>
</dbReference>
<organism evidence="12 13">
    <name type="scientific">Salinimonas iocasae</name>
    <dbReference type="NCBI Taxonomy" id="2572577"/>
    <lineage>
        <taxon>Bacteria</taxon>
        <taxon>Pseudomonadati</taxon>
        <taxon>Pseudomonadota</taxon>
        <taxon>Gammaproteobacteria</taxon>
        <taxon>Alteromonadales</taxon>
        <taxon>Alteromonadaceae</taxon>
        <taxon>Alteromonas/Salinimonas group</taxon>
        <taxon>Salinimonas</taxon>
    </lineage>
</organism>
<reference evidence="12 13" key="1">
    <citation type="submission" date="2019-04" db="EMBL/GenBank/DDBJ databases">
        <title>Salinimonas iocasae sp. nov., a halophilic bacterium isolated from the outer tube casing of tubeworms in Okinawa Trough.</title>
        <authorList>
            <person name="Zhang H."/>
            <person name="Wang H."/>
            <person name="Li C."/>
        </authorList>
    </citation>
    <scope>NUCLEOTIDE SEQUENCE [LARGE SCALE GENOMIC DNA]</scope>
    <source>
        <strain evidence="12 13">KX18D6</strain>
    </source>
</reference>
<dbReference type="AlphaFoldDB" id="A0A5B7YF06"/>
<keyword evidence="5" id="KW-0598">Phosphotransferase system</keyword>
<evidence type="ECO:0000256" key="6">
    <source>
        <dbReference type="ARBA" id="ARBA00022777"/>
    </source>
</evidence>
<dbReference type="GO" id="GO:0005737">
    <property type="term" value="C:cytoplasm"/>
    <property type="evidence" value="ECO:0007669"/>
    <property type="project" value="UniProtKB-SubCell"/>
</dbReference>
<evidence type="ECO:0000256" key="10">
    <source>
        <dbReference type="ARBA" id="ARBA00042873"/>
    </source>
</evidence>